<proteinExistence type="predicted"/>
<dbReference type="InterPro" id="IPR007383">
    <property type="entry name" value="DUF445"/>
</dbReference>
<dbReference type="PANTHER" id="PTHR38442:SF1">
    <property type="entry name" value="INNER MEMBRANE PROTEIN"/>
    <property type="match status" value="1"/>
</dbReference>
<dbReference type="PANTHER" id="PTHR38442">
    <property type="entry name" value="INNER MEMBRANE PROTEIN-RELATED"/>
    <property type="match status" value="1"/>
</dbReference>
<organism evidence="2 3">
    <name type="scientific">Neisseria dumasiana</name>
    <dbReference type="NCBI Taxonomy" id="1931275"/>
    <lineage>
        <taxon>Bacteria</taxon>
        <taxon>Pseudomonadati</taxon>
        <taxon>Pseudomonadota</taxon>
        <taxon>Betaproteobacteria</taxon>
        <taxon>Neisseriales</taxon>
        <taxon>Neisseriaceae</taxon>
        <taxon>Neisseria</taxon>
    </lineage>
</organism>
<reference evidence="3" key="1">
    <citation type="submission" date="2017-01" db="EMBL/GenBank/DDBJ databases">
        <authorList>
            <person name="Mah S.A."/>
            <person name="Swanson W.J."/>
            <person name="Moy G.W."/>
            <person name="Vacquier V.D."/>
        </authorList>
    </citation>
    <scope>NUCLEOTIDE SEQUENCE [LARGE SCALE GENOMIC DNA]</scope>
    <source>
        <strain evidence="3">124861</strain>
    </source>
</reference>
<dbReference type="Pfam" id="PF04286">
    <property type="entry name" value="DUF445"/>
    <property type="match status" value="1"/>
</dbReference>
<dbReference type="EMBL" id="MTAB01000009">
    <property type="protein sequence ID" value="OSI22373.1"/>
    <property type="molecule type" value="Genomic_DNA"/>
</dbReference>
<comment type="caution">
    <text evidence="2">The sequence shown here is derived from an EMBL/GenBank/DDBJ whole genome shotgun (WGS) entry which is preliminary data.</text>
</comment>
<sequence length="439" mass="50055">MHTLSAETRAQAARARLKKSRRWATGLLLAAGVLFVVSAWYVSRYPALGYVKAFAEAAMVGALADWFAVTALFRRPLGLPIPHTAILPRNQHRIADELGRFIENNFLQSKPIALRVYQAKPSEKLLARLADPQTRDFWLPWLAKQIPPLLNIAKPDQVSRFLSRLLAEQYSGERIGKTFSDGLKALKAQGMHETLFVAVLKQTRRWLQNPETRVLLEQNLREWAARIESDAPSTWEKLKASLKGTLVDKVDGWVSEKALDWADGYLAAALTDPDHRIRAAFNEQYDRVTDALSRSRLWHKRLEQGKMKLADAPAVQEILMKSWQGLQKWAADDVEKSESLCLIQLNKLLDHMLSQAKRHPQFLRRADVRISLLVRDFVMRYKDRAALFVSDKVKAWDSRQMVEKLELSVGRDLQFIRINGTLVGGLVGLVIYSVSNWLF</sequence>
<accession>A0A1X3DIX0</accession>
<feature type="transmembrane region" description="Helical" evidence="1">
    <location>
        <begin position="23"/>
        <end position="42"/>
    </location>
</feature>
<dbReference type="AlphaFoldDB" id="A0A1X3DIX0"/>
<keyword evidence="1" id="KW-0472">Membrane</keyword>
<dbReference type="Proteomes" id="UP000193303">
    <property type="component" value="Unassembled WGS sequence"/>
</dbReference>
<gene>
    <name evidence="2" type="ORF">BV912_05215</name>
</gene>
<keyword evidence="1" id="KW-1133">Transmembrane helix</keyword>
<evidence type="ECO:0000313" key="2">
    <source>
        <dbReference type="EMBL" id="OSI22373.1"/>
    </source>
</evidence>
<name>A0A1X3DIX0_9NEIS</name>
<evidence type="ECO:0000313" key="3">
    <source>
        <dbReference type="Proteomes" id="UP000193303"/>
    </source>
</evidence>
<dbReference type="RefSeq" id="WP_085358909.1">
    <property type="nucleotide sequence ID" value="NZ_MTAB01000009.1"/>
</dbReference>
<keyword evidence="1" id="KW-0812">Transmembrane</keyword>
<evidence type="ECO:0000256" key="1">
    <source>
        <dbReference type="SAM" id="Phobius"/>
    </source>
</evidence>
<dbReference type="OrthoDB" id="9769590at2"/>
<protein>
    <submittedName>
        <fullName evidence="2">Twitching motility protein PilT</fullName>
    </submittedName>
</protein>
<dbReference type="GO" id="GO:0005886">
    <property type="term" value="C:plasma membrane"/>
    <property type="evidence" value="ECO:0007669"/>
    <property type="project" value="TreeGrafter"/>
</dbReference>